<reference evidence="22" key="1">
    <citation type="submission" date="2025-05" db="UniProtKB">
        <authorList>
            <consortium name="RefSeq"/>
        </authorList>
    </citation>
    <scope>NUCLEOTIDE SEQUENCE [LARGE SCALE GENOMIC DNA]</scope>
    <source>
        <strain evidence="22">14028-0561.14</strain>
    </source>
</reference>
<evidence type="ECO:0000256" key="12">
    <source>
        <dbReference type="ARBA" id="ARBA00041874"/>
    </source>
</evidence>
<dbReference type="PANTHER" id="PTHR46356:SF1">
    <property type="entry name" value="MITOCHONDRIAL 2-OXODICARBOXYLATE CARRIER"/>
    <property type="match status" value="1"/>
</dbReference>
<evidence type="ECO:0000256" key="20">
    <source>
        <dbReference type="PROSITE-ProRule" id="PRU00282"/>
    </source>
</evidence>
<keyword evidence="8" id="KW-0496">Mitochondrion</keyword>
<dbReference type="GeneID" id="108082721"/>
<feature type="repeat" description="Solcar" evidence="20">
    <location>
        <begin position="12"/>
        <end position="103"/>
    </location>
</feature>
<evidence type="ECO:0000256" key="5">
    <source>
        <dbReference type="ARBA" id="ARBA00022737"/>
    </source>
</evidence>
<dbReference type="SUPFAM" id="SSF103506">
    <property type="entry name" value="Mitochondrial carrier"/>
    <property type="match status" value="1"/>
</dbReference>
<feature type="repeat" description="Solcar" evidence="20">
    <location>
        <begin position="110"/>
        <end position="196"/>
    </location>
</feature>
<dbReference type="PANTHER" id="PTHR46356">
    <property type="entry name" value="MITOCHONDRIAL 2-OXODICARBOXYLATE CARRIER"/>
    <property type="match status" value="1"/>
</dbReference>
<proteinExistence type="inferred from homology"/>
<evidence type="ECO:0000256" key="21">
    <source>
        <dbReference type="RuleBase" id="RU000488"/>
    </source>
</evidence>
<evidence type="ECO:0000256" key="11">
    <source>
        <dbReference type="ARBA" id="ARBA00039747"/>
    </source>
</evidence>
<dbReference type="PROSITE" id="PS50920">
    <property type="entry name" value="SOLCAR"/>
    <property type="match status" value="3"/>
</dbReference>
<evidence type="ECO:0000256" key="19">
    <source>
        <dbReference type="ARBA" id="ARBA00048998"/>
    </source>
</evidence>
<dbReference type="Proteomes" id="UP001652661">
    <property type="component" value="Chromosome 2L"/>
</dbReference>
<organism evidence="22 23">
    <name type="scientific">Drosophila kikkawai</name>
    <name type="common">Fruit fly</name>
    <dbReference type="NCBI Taxonomy" id="30033"/>
    <lineage>
        <taxon>Eukaryota</taxon>
        <taxon>Metazoa</taxon>
        <taxon>Ecdysozoa</taxon>
        <taxon>Arthropoda</taxon>
        <taxon>Hexapoda</taxon>
        <taxon>Insecta</taxon>
        <taxon>Pterygota</taxon>
        <taxon>Neoptera</taxon>
        <taxon>Endopterygota</taxon>
        <taxon>Diptera</taxon>
        <taxon>Brachycera</taxon>
        <taxon>Muscomorpha</taxon>
        <taxon>Ephydroidea</taxon>
        <taxon>Drosophilidae</taxon>
        <taxon>Drosophila</taxon>
        <taxon>Sophophora</taxon>
    </lineage>
</organism>
<dbReference type="OrthoDB" id="434783at2759"/>
<sequence length="302" mass="33569">MASAHTELPPRRRASIQFLAGMAVGMLEVVLLSPLDLVKSRLQVQGIDRVPSRVTYSGVRDAFVKIYRHEGLTAFWRGIVPPLFIDPPKRGIKFLTISLFKPLVQFGPQPTSMTYAIAGALSGTVEAFLMNPFEVVKITQQVHQAKRLKTLAMAKHIIRRNGYGMKGLYRGITAFIARNVVFQFTYFGVYANIKSRAPVVQHSTSELLLRFAIASFSGAMGCTLSVPLDLAKCRIQAPQPVRGVIKYGWTVQTLRTIYREEGIRAMYKGLTPLLMRAIPSGAIQMVSYEAISDALTRSFSDK</sequence>
<comment type="subcellular location">
    <subcellularLocation>
        <location evidence="1">Mitochondrion inner membrane</location>
        <topology evidence="1">Multi-pass membrane protein</topology>
    </subcellularLocation>
</comment>
<keyword evidence="4 20" id="KW-0812">Transmembrane</keyword>
<accession>A0A6P4IXE1</accession>
<keyword evidence="3 21" id="KW-0813">Transport</keyword>
<reference evidence="23" key="2">
    <citation type="submission" date="2025-08" db="UniProtKB">
        <authorList>
            <consortium name="RefSeq"/>
        </authorList>
    </citation>
    <scope>IDENTIFICATION</scope>
    <source>
        <strain evidence="23">14028-0561.14</strain>
        <tissue evidence="23">Whole fly</tissue>
    </source>
</reference>
<evidence type="ECO:0000256" key="4">
    <source>
        <dbReference type="ARBA" id="ARBA00022692"/>
    </source>
</evidence>
<evidence type="ECO:0000256" key="18">
    <source>
        <dbReference type="ARBA" id="ARBA00048920"/>
    </source>
</evidence>
<evidence type="ECO:0000256" key="14">
    <source>
        <dbReference type="ARBA" id="ARBA00047537"/>
    </source>
</evidence>
<evidence type="ECO:0000256" key="6">
    <source>
        <dbReference type="ARBA" id="ARBA00022792"/>
    </source>
</evidence>
<evidence type="ECO:0000256" key="17">
    <source>
        <dbReference type="ARBA" id="ARBA00048581"/>
    </source>
</evidence>
<comment type="catalytic activity">
    <reaction evidence="14">
        <text>heptanedioate(in) + 2-oxoglutarate(out) = heptanedioate(out) + 2-oxoglutarate(in)</text>
        <dbReference type="Rhea" id="RHEA:71759"/>
        <dbReference type="ChEBI" id="CHEBI:16810"/>
        <dbReference type="ChEBI" id="CHEBI:36165"/>
    </reaction>
</comment>
<evidence type="ECO:0000313" key="23">
    <source>
        <dbReference type="RefSeq" id="XP_017033717.1"/>
    </source>
</evidence>
<dbReference type="InterPro" id="IPR023395">
    <property type="entry name" value="MCP_dom_sf"/>
</dbReference>
<evidence type="ECO:0000256" key="8">
    <source>
        <dbReference type="ARBA" id="ARBA00023128"/>
    </source>
</evidence>
<comment type="catalytic activity">
    <reaction evidence="10">
        <text>2-oxoadipate(in) + 2-oxoglutarate(out) = 2-oxoadipate(out) + 2-oxoglutarate(in)</text>
        <dbReference type="Rhea" id="RHEA:71739"/>
        <dbReference type="ChEBI" id="CHEBI:16810"/>
        <dbReference type="ChEBI" id="CHEBI:57499"/>
    </reaction>
</comment>
<keyword evidence="6" id="KW-0999">Mitochondrion inner membrane</keyword>
<comment type="catalytic activity">
    <reaction evidence="19">
        <text>hexanedioate(in) + 2-oxoglutarate(out) = hexanedioate(out) + 2-oxoglutarate(in)</text>
        <dbReference type="Rhea" id="RHEA:71743"/>
        <dbReference type="ChEBI" id="CHEBI:16810"/>
        <dbReference type="ChEBI" id="CHEBI:17128"/>
    </reaction>
</comment>
<evidence type="ECO:0000256" key="15">
    <source>
        <dbReference type="ARBA" id="ARBA00048003"/>
    </source>
</evidence>
<dbReference type="GO" id="GO:0005743">
    <property type="term" value="C:mitochondrial inner membrane"/>
    <property type="evidence" value="ECO:0007669"/>
    <property type="project" value="UniProtKB-SubCell"/>
</dbReference>
<evidence type="ECO:0000256" key="7">
    <source>
        <dbReference type="ARBA" id="ARBA00022989"/>
    </source>
</evidence>
<evidence type="ECO:0000256" key="16">
    <source>
        <dbReference type="ARBA" id="ARBA00048303"/>
    </source>
</evidence>
<comment type="catalytic activity">
    <reaction evidence="17">
        <text>2-oxoheptanedioate(in) + 2-oxoglutarate(out) = 2-oxoheptanedioate(out) + 2-oxoglutarate(in)</text>
        <dbReference type="Rhea" id="RHEA:71755"/>
        <dbReference type="ChEBI" id="CHEBI:16810"/>
        <dbReference type="ChEBI" id="CHEBI:72701"/>
    </reaction>
</comment>
<comment type="catalytic activity">
    <reaction evidence="15">
        <text>citrate(in) + 2-oxoglutarate(out) = citrate(out) + 2-oxoglutarate(in)</text>
        <dbReference type="Rhea" id="RHEA:71763"/>
        <dbReference type="ChEBI" id="CHEBI:16810"/>
        <dbReference type="ChEBI" id="CHEBI:16947"/>
    </reaction>
</comment>
<protein>
    <recommendedName>
        <fullName evidence="11">Mitochondrial 2-oxodicarboxylate carrier</fullName>
    </recommendedName>
    <alternativeName>
        <fullName evidence="12">Solute carrier family 25 member 21</fullName>
    </alternativeName>
</protein>
<dbReference type="RefSeq" id="XP_017033717.1">
    <property type="nucleotide sequence ID" value="XM_017178228.3"/>
</dbReference>
<evidence type="ECO:0000256" key="9">
    <source>
        <dbReference type="ARBA" id="ARBA00023136"/>
    </source>
</evidence>
<dbReference type="Pfam" id="PF00153">
    <property type="entry name" value="Mito_carr"/>
    <property type="match status" value="3"/>
</dbReference>
<evidence type="ECO:0000313" key="22">
    <source>
        <dbReference type="Proteomes" id="UP001652661"/>
    </source>
</evidence>
<evidence type="ECO:0000256" key="3">
    <source>
        <dbReference type="ARBA" id="ARBA00022448"/>
    </source>
</evidence>
<comment type="similarity">
    <text evidence="2 21">Belongs to the mitochondrial carrier (TC 2.A.29) family.</text>
</comment>
<evidence type="ECO:0000256" key="10">
    <source>
        <dbReference type="ARBA" id="ARBA00036018"/>
    </source>
</evidence>
<keyword evidence="22" id="KW-1185">Reference proteome</keyword>
<evidence type="ECO:0000256" key="1">
    <source>
        <dbReference type="ARBA" id="ARBA00004448"/>
    </source>
</evidence>
<comment type="catalytic activity">
    <reaction evidence="16">
        <text>L-2-aminoadipate(in) + 2-oxoglutarate(out) = L-2-aminoadipate(out) + 2-oxoglutarate(in)</text>
        <dbReference type="Rhea" id="RHEA:71747"/>
        <dbReference type="ChEBI" id="CHEBI:16810"/>
        <dbReference type="ChEBI" id="CHEBI:58672"/>
    </reaction>
</comment>
<keyword evidence="7" id="KW-1133">Transmembrane helix</keyword>
<comment type="function">
    <text evidence="13">Transports dicarboxylates across the inner membranes of mitochondria by a counter-exchange mechanism. Can transport 2-oxoadipate (2-oxohexanedioate), 2-oxoglutarate, adipate (hexanedioate), glutarate, and to a lesser extent, pimelate (heptanedioate), 2-oxopimelate (2-oxoheptanedioate), 2-aminoadipate (2-aminohexanedioate), oxaloacetate, and citrate. Plays a central role in catabolism of lysine, hydroxylysine, and tryptophan, by transporting common metabolite intermediates (such as 2-oxoadipate) into the mitochondria, where it is converted into acetyl-CoA and can enter the citric acid (TCA) cycle.</text>
</comment>
<name>A0A6P4IXE1_DROKI</name>
<dbReference type="Gene3D" id="1.50.40.10">
    <property type="entry name" value="Mitochondrial carrier domain"/>
    <property type="match status" value="2"/>
</dbReference>
<dbReference type="AlphaFoldDB" id="A0A6P4IXE1"/>
<evidence type="ECO:0000256" key="2">
    <source>
        <dbReference type="ARBA" id="ARBA00006375"/>
    </source>
</evidence>
<dbReference type="InterPro" id="IPR051752">
    <property type="entry name" value="Mito_2-oxodicarb_carrier"/>
</dbReference>
<comment type="catalytic activity">
    <reaction evidence="18">
        <text>glutarate(in) + 2-oxoglutarate(out) = glutarate(out) + 2-oxoglutarate(in)</text>
        <dbReference type="Rhea" id="RHEA:71751"/>
        <dbReference type="ChEBI" id="CHEBI:16810"/>
        <dbReference type="ChEBI" id="CHEBI:30921"/>
    </reaction>
</comment>
<keyword evidence="5" id="KW-0677">Repeat</keyword>
<dbReference type="InterPro" id="IPR018108">
    <property type="entry name" value="MCP_transmembrane"/>
</dbReference>
<evidence type="ECO:0000256" key="13">
    <source>
        <dbReference type="ARBA" id="ARBA00046087"/>
    </source>
</evidence>
<keyword evidence="9 20" id="KW-0472">Membrane</keyword>
<feature type="repeat" description="Solcar" evidence="20">
    <location>
        <begin position="205"/>
        <end position="294"/>
    </location>
</feature>
<gene>
    <name evidence="23" type="primary">LOC108082721</name>
</gene>